<evidence type="ECO:0000259" key="3">
    <source>
        <dbReference type="Pfam" id="PF00857"/>
    </source>
</evidence>
<dbReference type="AlphaFoldDB" id="A0A0R1VLX4"/>
<proteinExistence type="inferred from homology"/>
<dbReference type="PATRIC" id="fig|1423767.3.peg.449"/>
<sequence>MDFAKEAIMTNEALLIIDYTNDFVDDKGALTCGKPAQELDDAITNLADEFLKESKWVIIPTDLHFKGNPYHPETKLFPPHNLPNTWGRKLYGKVGKWYEEHKHNDHVIFMNKTRYSAFAGTPLDLILRERKIDTLHLTGVCTDICVLHTAMDAYNRCYNLVVHENGVASFDQTGHKWALNHFKTCLGAEVID</sequence>
<dbReference type="Proteomes" id="UP000051307">
    <property type="component" value="Unassembled WGS sequence"/>
</dbReference>
<dbReference type="Gene3D" id="3.40.50.850">
    <property type="entry name" value="Isochorismatase-like"/>
    <property type="match status" value="1"/>
</dbReference>
<comment type="similarity">
    <text evidence="1">Belongs to the isochorismatase family.</text>
</comment>
<dbReference type="PANTHER" id="PTHR43540:SF10">
    <property type="entry name" value="ISOCHORISMATASE"/>
    <property type="match status" value="1"/>
</dbReference>
<accession>A0A0R1VLX4</accession>
<dbReference type="InterPro" id="IPR000868">
    <property type="entry name" value="Isochorismatase-like_dom"/>
</dbReference>
<dbReference type="SUPFAM" id="SSF52499">
    <property type="entry name" value="Isochorismatase-like hydrolases"/>
    <property type="match status" value="1"/>
</dbReference>
<dbReference type="GO" id="GO:0016787">
    <property type="term" value="F:hydrolase activity"/>
    <property type="evidence" value="ECO:0007669"/>
    <property type="project" value="UniProtKB-KW"/>
</dbReference>
<comment type="caution">
    <text evidence="4">The sequence shown here is derived from an EMBL/GenBank/DDBJ whole genome shotgun (WGS) entry which is preliminary data.</text>
</comment>
<protein>
    <submittedName>
        <fullName evidence="4">Pyrazinamidase-nicotinamidase</fullName>
    </submittedName>
</protein>
<keyword evidence="2" id="KW-0378">Hydrolase</keyword>
<evidence type="ECO:0000256" key="2">
    <source>
        <dbReference type="ARBA" id="ARBA00022801"/>
    </source>
</evidence>
<organism evidence="4 5">
    <name type="scientific">Lactobacillus kitasatonis DSM 16761 = JCM 1039</name>
    <dbReference type="NCBI Taxonomy" id="1423767"/>
    <lineage>
        <taxon>Bacteria</taxon>
        <taxon>Bacillati</taxon>
        <taxon>Bacillota</taxon>
        <taxon>Bacilli</taxon>
        <taxon>Lactobacillales</taxon>
        <taxon>Lactobacillaceae</taxon>
        <taxon>Lactobacillus</taxon>
    </lineage>
</organism>
<gene>
    <name evidence="4" type="ORF">FC59_GL000434</name>
</gene>
<feature type="domain" description="Isochorismatase-like" evidence="3">
    <location>
        <begin position="13"/>
        <end position="191"/>
    </location>
</feature>
<dbReference type="EMBL" id="AZFU01000017">
    <property type="protein sequence ID" value="KRM04747.1"/>
    <property type="molecule type" value="Genomic_DNA"/>
</dbReference>
<dbReference type="InterPro" id="IPR036380">
    <property type="entry name" value="Isochorismatase-like_sf"/>
</dbReference>
<name>A0A0R1VLX4_9LACO</name>
<dbReference type="Pfam" id="PF00857">
    <property type="entry name" value="Isochorismatase"/>
    <property type="match status" value="1"/>
</dbReference>
<reference evidence="4 5" key="1">
    <citation type="journal article" date="2015" name="Genome Announc.">
        <title>Expanding the biotechnology potential of lactobacilli through comparative genomics of 213 strains and associated genera.</title>
        <authorList>
            <person name="Sun Z."/>
            <person name="Harris H.M."/>
            <person name="McCann A."/>
            <person name="Guo C."/>
            <person name="Argimon S."/>
            <person name="Zhang W."/>
            <person name="Yang X."/>
            <person name="Jeffery I.B."/>
            <person name="Cooney J.C."/>
            <person name="Kagawa T.F."/>
            <person name="Liu W."/>
            <person name="Song Y."/>
            <person name="Salvetti E."/>
            <person name="Wrobel A."/>
            <person name="Rasinkangas P."/>
            <person name="Parkhill J."/>
            <person name="Rea M.C."/>
            <person name="O'Sullivan O."/>
            <person name="Ritari J."/>
            <person name="Douillard F.P."/>
            <person name="Paul Ross R."/>
            <person name="Yang R."/>
            <person name="Briner A.E."/>
            <person name="Felis G.E."/>
            <person name="de Vos W.M."/>
            <person name="Barrangou R."/>
            <person name="Klaenhammer T.R."/>
            <person name="Caufield P.W."/>
            <person name="Cui Y."/>
            <person name="Zhang H."/>
            <person name="O'Toole P.W."/>
        </authorList>
    </citation>
    <scope>NUCLEOTIDE SEQUENCE [LARGE SCALE GENOMIC DNA]</scope>
    <source>
        <strain evidence="4 5">DSM 16761</strain>
    </source>
</reference>
<dbReference type="PANTHER" id="PTHR43540">
    <property type="entry name" value="PEROXYUREIDOACRYLATE/UREIDOACRYLATE AMIDOHYDROLASE-RELATED"/>
    <property type="match status" value="1"/>
</dbReference>
<dbReference type="CDD" id="cd00431">
    <property type="entry name" value="cysteine_hydrolases"/>
    <property type="match status" value="1"/>
</dbReference>
<evidence type="ECO:0000256" key="1">
    <source>
        <dbReference type="ARBA" id="ARBA00006336"/>
    </source>
</evidence>
<evidence type="ECO:0000313" key="5">
    <source>
        <dbReference type="Proteomes" id="UP000051307"/>
    </source>
</evidence>
<dbReference type="eggNOG" id="COG1335">
    <property type="taxonomic scope" value="Bacteria"/>
</dbReference>
<evidence type="ECO:0000313" key="4">
    <source>
        <dbReference type="EMBL" id="KRM04747.1"/>
    </source>
</evidence>
<dbReference type="InterPro" id="IPR050272">
    <property type="entry name" value="Isochorismatase-like_hydrls"/>
</dbReference>